<organism evidence="2">
    <name type="scientific">Gulosibacter sediminis</name>
    <dbReference type="NCBI Taxonomy" id="1729695"/>
    <lineage>
        <taxon>Bacteria</taxon>
        <taxon>Bacillati</taxon>
        <taxon>Actinomycetota</taxon>
        <taxon>Actinomycetes</taxon>
        <taxon>Micrococcales</taxon>
        <taxon>Microbacteriaceae</taxon>
        <taxon>Gulosibacter</taxon>
    </lineage>
</organism>
<evidence type="ECO:0000313" key="2">
    <source>
        <dbReference type="EMBL" id="UQN15236.1"/>
    </source>
</evidence>
<keyword evidence="1" id="KW-0812">Transmembrane</keyword>
<keyword evidence="1" id="KW-1133">Transmembrane helix</keyword>
<keyword evidence="1" id="KW-0472">Membrane</keyword>
<sequence>MDIDAYAAAQRAEWERLSELSRSRRLSGADSDALIARYQAGATDLSAIRTATGDSAESVRLSLDLARARRRFTRVRRNVLVVLREFFVEQLPASLYSVRWWTLAAAVLTIVAGVFSYFWHMSNPEILSFYGSQSGLQQYAEEDFINYYSEYSESAFTAQVFTNNAFIAAQCIAFGITGIYPIFVLIQNGIGLGMSAAVLASFGHLDAFFLWIAPHGLLELTMIFVAGGAGFALFWSLVVPGNRTRVDAMGAAGRTLIIVAVGTTIFLLLSGLVEGFVTRQEWPWAVKIGIGALALGAYLAYSLVLGRRSYLAGHRGDLRASEAGYTQVYAD</sequence>
<dbReference type="InterPro" id="IPR002798">
    <property type="entry name" value="SpoIIM-like"/>
</dbReference>
<protein>
    <submittedName>
        <fullName evidence="2">Stage II sporulation protein M</fullName>
    </submittedName>
</protein>
<name>A0ABY4N0S3_9MICO</name>
<feature type="transmembrane region" description="Helical" evidence="1">
    <location>
        <begin position="284"/>
        <end position="305"/>
    </location>
</feature>
<gene>
    <name evidence="2" type="ORF">M3M28_01825</name>
</gene>
<proteinExistence type="predicted"/>
<feature type="transmembrane region" description="Helical" evidence="1">
    <location>
        <begin position="251"/>
        <end position="272"/>
    </location>
</feature>
<reference evidence="2" key="1">
    <citation type="submission" date="2022-05" db="EMBL/GenBank/DDBJ databases">
        <title>Complete genome sequence of toluene-degrading Gulosibacter sediminis strain ACHW.36C.</title>
        <authorList>
            <person name="Wai A.C."/>
            <person name="Lai G.K."/>
            <person name="Griffin S.D."/>
            <person name="Leung F.C."/>
        </authorList>
    </citation>
    <scope>NUCLEOTIDE SEQUENCE [LARGE SCALE GENOMIC DNA]</scope>
    <source>
        <strain evidence="2">ACHW.36C</strain>
    </source>
</reference>
<dbReference type="PANTHER" id="PTHR35337">
    <property type="entry name" value="SLR1478 PROTEIN"/>
    <property type="match status" value="1"/>
</dbReference>
<feature type="transmembrane region" description="Helical" evidence="1">
    <location>
        <begin position="165"/>
        <end position="186"/>
    </location>
</feature>
<feature type="transmembrane region" description="Helical" evidence="1">
    <location>
        <begin position="193"/>
        <end position="214"/>
    </location>
</feature>
<feature type="transmembrane region" description="Helical" evidence="1">
    <location>
        <begin position="100"/>
        <end position="119"/>
    </location>
</feature>
<accession>A0ABY4N0S3</accession>
<dbReference type="EMBL" id="CP097160">
    <property type="protein sequence ID" value="UQN15236.1"/>
    <property type="molecule type" value="Genomic_DNA"/>
</dbReference>
<dbReference type="PANTHER" id="PTHR35337:SF1">
    <property type="entry name" value="SLR1478 PROTEIN"/>
    <property type="match status" value="1"/>
</dbReference>
<feature type="transmembrane region" description="Helical" evidence="1">
    <location>
        <begin position="220"/>
        <end position="239"/>
    </location>
</feature>
<dbReference type="Pfam" id="PF01944">
    <property type="entry name" value="SpoIIM"/>
    <property type="match status" value="1"/>
</dbReference>
<evidence type="ECO:0000256" key="1">
    <source>
        <dbReference type="SAM" id="Phobius"/>
    </source>
</evidence>